<organism evidence="1 2">
    <name type="scientific">Rossellomorea vietnamensis</name>
    <dbReference type="NCBI Taxonomy" id="218284"/>
    <lineage>
        <taxon>Bacteria</taxon>
        <taxon>Bacillati</taxon>
        <taxon>Bacillota</taxon>
        <taxon>Bacilli</taxon>
        <taxon>Bacillales</taxon>
        <taxon>Bacillaceae</taxon>
        <taxon>Rossellomorea</taxon>
    </lineage>
</organism>
<keyword evidence="2" id="KW-1185">Reference proteome</keyword>
<dbReference type="EMBL" id="CP104558">
    <property type="protein sequence ID" value="UXH46609.1"/>
    <property type="molecule type" value="Genomic_DNA"/>
</dbReference>
<dbReference type="Proteomes" id="UP001064027">
    <property type="component" value="Chromosome"/>
</dbReference>
<evidence type="ECO:0000313" key="1">
    <source>
        <dbReference type="EMBL" id="UXH46609.1"/>
    </source>
</evidence>
<name>A0ACD4CEC1_9BACI</name>
<proteinExistence type="predicted"/>
<sequence length="41" mass="4833">MIVIGILALITLFSIELQVRRMNKSNERVVELLEEMKEKNM</sequence>
<evidence type="ECO:0000313" key="2">
    <source>
        <dbReference type="Proteomes" id="UP001064027"/>
    </source>
</evidence>
<gene>
    <name evidence="1" type="ORF">N5C46_11380</name>
</gene>
<protein>
    <submittedName>
        <fullName evidence="1">Uncharacterized protein</fullName>
    </submittedName>
</protein>
<accession>A0ACD4CEC1</accession>
<reference evidence="1" key="1">
    <citation type="submission" date="2022-09" db="EMBL/GenBank/DDBJ databases">
        <title>Complete genome sequence of Rossellomorea vietnamensis strain RL-WG62, a newly isolated PGPR with the potential for plant salinity stress alleviation.</title>
        <authorList>
            <person name="Ren L."/>
            <person name="Wang G."/>
            <person name="Hu H."/>
        </authorList>
    </citation>
    <scope>NUCLEOTIDE SEQUENCE</scope>
    <source>
        <strain evidence="1">RL-WG62</strain>
    </source>
</reference>